<dbReference type="Pfam" id="PF11999">
    <property type="entry name" value="Ice_binding"/>
    <property type="match status" value="1"/>
</dbReference>
<keyword evidence="6" id="KW-1185">Reference proteome</keyword>
<evidence type="ECO:0000313" key="5">
    <source>
        <dbReference type="EMBL" id="MFC7381540.1"/>
    </source>
</evidence>
<feature type="domain" description="Bacterial Ig-like" evidence="4">
    <location>
        <begin position="278"/>
        <end position="368"/>
    </location>
</feature>
<comment type="caution">
    <text evidence="5">The sequence shown here is derived from an EMBL/GenBank/DDBJ whole genome shotgun (WGS) entry which is preliminary data.</text>
</comment>
<evidence type="ECO:0000313" key="6">
    <source>
        <dbReference type="Proteomes" id="UP001596496"/>
    </source>
</evidence>
<dbReference type="Gene3D" id="2.60.40.10">
    <property type="entry name" value="Immunoglobulins"/>
    <property type="match status" value="1"/>
</dbReference>
<feature type="chain" id="PRO_5045968223" evidence="3">
    <location>
        <begin position="38"/>
        <end position="376"/>
    </location>
</feature>
<accession>A0ABW2P0E5</accession>
<dbReference type="EMBL" id="JBHTCG010000002">
    <property type="protein sequence ID" value="MFC7381540.1"/>
    <property type="molecule type" value="Genomic_DNA"/>
</dbReference>
<dbReference type="RefSeq" id="WP_380824475.1">
    <property type="nucleotide sequence ID" value="NZ_JBHTCG010000002.1"/>
</dbReference>
<feature type="signal peptide" evidence="3">
    <location>
        <begin position="1"/>
        <end position="37"/>
    </location>
</feature>
<dbReference type="InterPro" id="IPR013783">
    <property type="entry name" value="Ig-like_fold"/>
</dbReference>
<evidence type="ECO:0000256" key="1">
    <source>
        <dbReference type="ARBA" id="ARBA00005445"/>
    </source>
</evidence>
<dbReference type="Pfam" id="PF16640">
    <property type="entry name" value="Big_3_5"/>
    <property type="match status" value="1"/>
</dbReference>
<reference evidence="6" key="1">
    <citation type="journal article" date="2019" name="Int. J. Syst. Evol. Microbiol.">
        <title>The Global Catalogue of Microorganisms (GCM) 10K type strain sequencing project: providing services to taxonomists for standard genome sequencing and annotation.</title>
        <authorList>
            <consortium name="The Broad Institute Genomics Platform"/>
            <consortium name="The Broad Institute Genome Sequencing Center for Infectious Disease"/>
            <person name="Wu L."/>
            <person name="Ma J."/>
        </authorList>
    </citation>
    <scope>NUCLEOTIDE SEQUENCE [LARGE SCALE GENOMIC DNA]</scope>
    <source>
        <strain evidence="6">CECT 7649</strain>
    </source>
</reference>
<comment type="similarity">
    <text evidence="1">Belongs to the ice-binding protein family.</text>
</comment>
<protein>
    <submittedName>
        <fullName evidence="5">Ice-binding family protein</fullName>
    </submittedName>
</protein>
<dbReference type="InterPro" id="IPR021884">
    <property type="entry name" value="Ice-bd_prot"/>
</dbReference>
<sequence length="376" mass="38264">MSKTFFSAFSRQRAGRLLPAAALVAASLALVPAAAHAAAGAESPPGARAAAGQPRGARIVVPPVLLGDAADCAILAGNAVTNTGQTLVVGDVNVSPGTTVNGFPPGMVRGSIDQDNAEARRERAAAIVAYNDAAGRPPTATVPQVIGNDAVMTPGVYDTPSDGFILSGTLKLDAQGDPNAVFIFQAATLVTLRVSNIDLLNGARTDNVIWQVGDSAFLGTLSTFRGNVLARNSVTVNSGAAMFGRAIALNSVVQAAGTTSGPATRITVPTNPPTVTTLTSSPNPSHVNQPVTFTATVMGTDQGFVPTGTVLFRNGSVIIGSAPLNTSAVATFTTSALPMGARQMTAVYVPNGTAVNEGWVYFEPSQSAVLVQQVIR</sequence>
<name>A0ABW2P0E5_9ACTN</name>
<keyword evidence="2 3" id="KW-0732">Signal</keyword>
<dbReference type="InterPro" id="IPR032109">
    <property type="entry name" value="Big_3_5"/>
</dbReference>
<proteinExistence type="inferred from homology"/>
<organism evidence="5 6">
    <name type="scientific">Sphaerisporangium rhizosphaerae</name>
    <dbReference type="NCBI Taxonomy" id="2269375"/>
    <lineage>
        <taxon>Bacteria</taxon>
        <taxon>Bacillati</taxon>
        <taxon>Actinomycetota</taxon>
        <taxon>Actinomycetes</taxon>
        <taxon>Streptosporangiales</taxon>
        <taxon>Streptosporangiaceae</taxon>
        <taxon>Sphaerisporangium</taxon>
    </lineage>
</organism>
<dbReference type="Proteomes" id="UP001596496">
    <property type="component" value="Unassembled WGS sequence"/>
</dbReference>
<gene>
    <name evidence="5" type="ORF">ACFQSB_04920</name>
</gene>
<evidence type="ECO:0000256" key="2">
    <source>
        <dbReference type="ARBA" id="ARBA00022729"/>
    </source>
</evidence>
<evidence type="ECO:0000259" key="4">
    <source>
        <dbReference type="Pfam" id="PF16640"/>
    </source>
</evidence>
<evidence type="ECO:0000256" key="3">
    <source>
        <dbReference type="SAM" id="SignalP"/>
    </source>
</evidence>